<organism evidence="2 3">
    <name type="scientific">Lentzea guizhouensis</name>
    <dbReference type="NCBI Taxonomy" id="1586287"/>
    <lineage>
        <taxon>Bacteria</taxon>
        <taxon>Bacillati</taxon>
        <taxon>Actinomycetota</taxon>
        <taxon>Actinomycetes</taxon>
        <taxon>Pseudonocardiales</taxon>
        <taxon>Pseudonocardiaceae</taxon>
        <taxon>Lentzea</taxon>
    </lineage>
</organism>
<evidence type="ECO:0000313" key="3">
    <source>
        <dbReference type="Proteomes" id="UP000093053"/>
    </source>
</evidence>
<keyword evidence="3" id="KW-1185">Reference proteome</keyword>
<dbReference type="KEGG" id="led:BBK82_07605"/>
<name>A0A1B2HE60_9PSEU</name>
<evidence type="ECO:0000256" key="1">
    <source>
        <dbReference type="SAM" id="MobiDB-lite"/>
    </source>
</evidence>
<evidence type="ECO:0000313" key="2">
    <source>
        <dbReference type="EMBL" id="ANZ35966.1"/>
    </source>
</evidence>
<reference evidence="2 3" key="1">
    <citation type="submission" date="2016-07" db="EMBL/GenBank/DDBJ databases">
        <title>Complete genome sequence of the Lentzea guizhouensis DHS C013.</title>
        <authorList>
            <person name="Cao C."/>
        </authorList>
    </citation>
    <scope>NUCLEOTIDE SEQUENCE [LARGE SCALE GENOMIC DNA]</scope>
    <source>
        <strain evidence="2 3">DHS C013</strain>
    </source>
</reference>
<protein>
    <submittedName>
        <fullName evidence="2">Uncharacterized protein</fullName>
    </submittedName>
</protein>
<proteinExistence type="predicted"/>
<dbReference type="AlphaFoldDB" id="A0A1B2HE60"/>
<accession>A0A1B2HE60</accession>
<dbReference type="Proteomes" id="UP000093053">
    <property type="component" value="Chromosome"/>
</dbReference>
<sequence>MLAETGGRDPALSSLPAQPGLLDRKDHGGLAGGVQQLCPRLGEFLRSGRYLRDTHLVYSYFV</sequence>
<gene>
    <name evidence="2" type="ORF">BBK82_07605</name>
</gene>
<feature type="region of interest" description="Disordered" evidence="1">
    <location>
        <begin position="1"/>
        <end position="27"/>
    </location>
</feature>
<dbReference type="EMBL" id="CP016793">
    <property type="protein sequence ID" value="ANZ35966.1"/>
    <property type="molecule type" value="Genomic_DNA"/>
</dbReference>